<evidence type="ECO:0000259" key="1">
    <source>
        <dbReference type="Pfam" id="PF14534"/>
    </source>
</evidence>
<organism evidence="2 3">
    <name type="scientific">Mycolicibacterium phlei DSM 43239 = CCUG 21000</name>
    <dbReference type="NCBI Taxonomy" id="1226750"/>
    <lineage>
        <taxon>Bacteria</taxon>
        <taxon>Bacillati</taxon>
        <taxon>Actinomycetota</taxon>
        <taxon>Actinomycetes</taxon>
        <taxon>Mycobacteriales</taxon>
        <taxon>Mycobacteriaceae</taxon>
        <taxon>Mycolicibacterium</taxon>
    </lineage>
</organism>
<accession>A0A5N5VDE9</accession>
<keyword evidence="3" id="KW-1185">Reference proteome</keyword>
<dbReference type="InterPro" id="IPR027843">
    <property type="entry name" value="DUF4440"/>
</dbReference>
<dbReference type="SUPFAM" id="SSF54427">
    <property type="entry name" value="NTF2-like"/>
    <property type="match status" value="1"/>
</dbReference>
<dbReference type="EMBL" id="ANBP01000001">
    <property type="protein sequence ID" value="KAB7759925.1"/>
    <property type="molecule type" value="Genomic_DNA"/>
</dbReference>
<dbReference type="RefSeq" id="WP_003887243.1">
    <property type="nucleotide sequence ID" value="NZ_ANBO01000001.1"/>
</dbReference>
<dbReference type="GeneID" id="74304660"/>
<dbReference type="AlphaFoldDB" id="A0A5N5VDE9"/>
<evidence type="ECO:0000313" key="2">
    <source>
        <dbReference type="EMBL" id="KAB7759925.1"/>
    </source>
</evidence>
<gene>
    <name evidence="2" type="ORF">MPHL21000_02540</name>
</gene>
<comment type="caution">
    <text evidence="2">The sequence shown here is derived from an EMBL/GenBank/DDBJ whole genome shotgun (WGS) entry which is preliminary data.</text>
</comment>
<dbReference type="PROSITE" id="PS51257">
    <property type="entry name" value="PROKAR_LIPOPROTEIN"/>
    <property type="match status" value="1"/>
</dbReference>
<proteinExistence type="predicted"/>
<dbReference type="Gene3D" id="3.10.450.50">
    <property type="match status" value="1"/>
</dbReference>
<dbReference type="Pfam" id="PF14534">
    <property type="entry name" value="DUF4440"/>
    <property type="match status" value="1"/>
</dbReference>
<name>A0A5N5VDE9_MYCPH</name>
<feature type="domain" description="DUF4440" evidence="1">
    <location>
        <begin position="31"/>
        <end position="144"/>
    </location>
</feature>
<sequence>MVRRGLGIVGASAVLLAGCGQADTATDRQAIVDALQAFPENFNARDIDAVCALFAEDVVMHYPGSAPVHGRDSYCAGLRERMSDPTRSYHYDPPQIHEVLVDGDLATVALTWVLTVRDAAGELDTIEEDGLDVFRRQPDGTWRIHLSHAFTVGE</sequence>
<evidence type="ECO:0000313" key="3">
    <source>
        <dbReference type="Proteomes" id="UP000325690"/>
    </source>
</evidence>
<protein>
    <recommendedName>
        <fullName evidence="1">DUF4440 domain-containing protein</fullName>
    </recommendedName>
</protein>
<reference evidence="2 3" key="1">
    <citation type="submission" date="2012-10" db="EMBL/GenBank/DDBJ databases">
        <title>The draft sequence of the Mycobacterium pheli genome.</title>
        <authorList>
            <person name="Pettersson B.M.F."/>
            <person name="Das S."/>
            <person name="Dasgupta S."/>
            <person name="Bhattacharya A."/>
            <person name="Kirsebom L.A."/>
        </authorList>
    </citation>
    <scope>NUCLEOTIDE SEQUENCE [LARGE SCALE GENOMIC DNA]</scope>
    <source>
        <strain evidence="2 3">CCUG 21000</strain>
    </source>
</reference>
<dbReference type="InterPro" id="IPR032710">
    <property type="entry name" value="NTF2-like_dom_sf"/>
</dbReference>
<dbReference type="Proteomes" id="UP000325690">
    <property type="component" value="Unassembled WGS sequence"/>
</dbReference>